<organism evidence="2 3">
    <name type="scientific">Oceanobacillus kimchii</name>
    <dbReference type="NCBI Taxonomy" id="746691"/>
    <lineage>
        <taxon>Bacteria</taxon>
        <taxon>Bacillati</taxon>
        <taxon>Bacillota</taxon>
        <taxon>Bacilli</taxon>
        <taxon>Bacillales</taxon>
        <taxon>Bacillaceae</taxon>
        <taxon>Oceanobacillus</taxon>
    </lineage>
</organism>
<dbReference type="EMBL" id="BSKO01000001">
    <property type="protein sequence ID" value="GLO65779.1"/>
    <property type="molecule type" value="Genomic_DNA"/>
</dbReference>
<keyword evidence="1" id="KW-0812">Transmembrane</keyword>
<feature type="transmembrane region" description="Helical" evidence="1">
    <location>
        <begin position="12"/>
        <end position="34"/>
    </location>
</feature>
<keyword evidence="1" id="KW-0472">Membrane</keyword>
<keyword evidence="1" id="KW-1133">Transmembrane helix</keyword>
<evidence type="ECO:0000313" key="3">
    <source>
        <dbReference type="Proteomes" id="UP001275436"/>
    </source>
</evidence>
<comment type="caution">
    <text evidence="2">The sequence shown here is derived from an EMBL/GenBank/DDBJ whole genome shotgun (WGS) entry which is preliminary data.</text>
</comment>
<keyword evidence="3" id="KW-1185">Reference proteome</keyword>
<gene>
    <name evidence="2" type="ORF">MACH08_15630</name>
</gene>
<feature type="transmembrane region" description="Helical" evidence="1">
    <location>
        <begin position="73"/>
        <end position="92"/>
    </location>
</feature>
<accession>A0ABQ5TJM5</accession>
<proteinExistence type="predicted"/>
<feature type="transmembrane region" description="Helical" evidence="1">
    <location>
        <begin position="98"/>
        <end position="116"/>
    </location>
</feature>
<name>A0ABQ5TJM5_9BACI</name>
<dbReference type="Proteomes" id="UP001275436">
    <property type="component" value="Unassembled WGS sequence"/>
</dbReference>
<reference evidence="2 3" key="1">
    <citation type="submission" date="2023-02" db="EMBL/GenBank/DDBJ databases">
        <title>Oceanobacillus kimchii IFOP_LL358 isolated form Alexandrium catenella lab strain.</title>
        <authorList>
            <person name="Gajardo G."/>
            <person name="Ueki S."/>
            <person name="Maruyama F."/>
        </authorList>
    </citation>
    <scope>NUCLEOTIDE SEQUENCE [LARGE SCALE GENOMIC DNA]</scope>
    <source>
        <strain evidence="2 3">IFOP_LL358</strain>
    </source>
</reference>
<protein>
    <submittedName>
        <fullName evidence="2">Uncharacterized protein</fullName>
    </submittedName>
</protein>
<sequence>MTLGLLRAISGIYLTQFPILIKSAVVIFIGGLGIGIGKLLHKKYTGSLVEIFLNHLEIKELLKQGKKLIKIEIIFISILLIISLILAVLFIIYSWIVWLVFTFMLFTIVGVLLNSLSVERIKLLTKDE</sequence>
<evidence type="ECO:0000256" key="1">
    <source>
        <dbReference type="SAM" id="Phobius"/>
    </source>
</evidence>
<evidence type="ECO:0000313" key="2">
    <source>
        <dbReference type="EMBL" id="GLO65779.1"/>
    </source>
</evidence>